<accession>A0A6A6VC49</accession>
<evidence type="ECO:0000313" key="2">
    <source>
        <dbReference type="Proteomes" id="UP000799440"/>
    </source>
</evidence>
<evidence type="ECO:0000313" key="1">
    <source>
        <dbReference type="EMBL" id="KAF2748202.1"/>
    </source>
</evidence>
<reference evidence="1" key="1">
    <citation type="journal article" date="2020" name="Stud. Mycol.">
        <title>101 Dothideomycetes genomes: a test case for predicting lifestyles and emergence of pathogens.</title>
        <authorList>
            <person name="Haridas S."/>
            <person name="Albert R."/>
            <person name="Binder M."/>
            <person name="Bloem J."/>
            <person name="Labutti K."/>
            <person name="Salamov A."/>
            <person name="Andreopoulos B."/>
            <person name="Baker S."/>
            <person name="Barry K."/>
            <person name="Bills G."/>
            <person name="Bluhm B."/>
            <person name="Cannon C."/>
            <person name="Castanera R."/>
            <person name="Culley D."/>
            <person name="Daum C."/>
            <person name="Ezra D."/>
            <person name="Gonzalez J."/>
            <person name="Henrissat B."/>
            <person name="Kuo A."/>
            <person name="Liang C."/>
            <person name="Lipzen A."/>
            <person name="Lutzoni F."/>
            <person name="Magnuson J."/>
            <person name="Mondo S."/>
            <person name="Nolan M."/>
            <person name="Ohm R."/>
            <person name="Pangilinan J."/>
            <person name="Park H.-J."/>
            <person name="Ramirez L."/>
            <person name="Alfaro M."/>
            <person name="Sun H."/>
            <person name="Tritt A."/>
            <person name="Yoshinaga Y."/>
            <person name="Zwiers L.-H."/>
            <person name="Turgeon B."/>
            <person name="Goodwin S."/>
            <person name="Spatafora J."/>
            <person name="Crous P."/>
            <person name="Grigoriev I."/>
        </authorList>
    </citation>
    <scope>NUCLEOTIDE SEQUENCE</scope>
    <source>
        <strain evidence="1">CBS 119925</strain>
    </source>
</reference>
<proteinExistence type="predicted"/>
<dbReference type="AlphaFoldDB" id="A0A6A6VC49"/>
<sequence length="622" mass="68598">MDLPAPLGELSAHLQAVLSEPATPLDVDLLEKCELVTGTREYHTSIWPRTRGLFLHLATLLPQLQQDPSPLTRFIVKLTIPYRFDDVKDLDFEMGLQLEAEPYHSLILSLLAKASGSSSDALALANRPGVLFAVVRLWLCTKDAAIATQAAELLTSLLQVSKNEPDVVPVQDRLNHYGGAPMWKRLFGDRDIYALYYCYTTFSDLPIYNEPSLSKADKSIAQARLLEWLPKVGKLDWSTITSSHSPGIERAVGLQEGEGLLQYASRSMANKGDDILMHVTLVNFFTDLITTVKTPPPHLTHCDSSLSLEFLKQQGIHAGIIKTYTDDIPSLERNFLETCNARYIAEYVSHYPENFEKSAELKTIRDYIQRDIRKCHPSDLSIVAAMPRSSLVPDAFGGVGWDSCILLDIPLVRTTPDALKTLSVIFHGPPEKELTFPPSAVEVGTTSRHLAEKAYARLLTSLYYTKNPDFFQELVKHAETVAMKEHALAALTIIGAIVTANWDAKALPERLSSHSDPVLLRLQQFPETGVAAVVEPAISGQLLPYLLRPATSFSNLVGGRGGVEDAAYQVAMAKFDVLRHLRDRLESEGGRSQLLGLVQRRVSEGPWGVGGNAGSRIGTLEA</sequence>
<organism evidence="1 2">
    <name type="scientific">Sporormia fimetaria CBS 119925</name>
    <dbReference type="NCBI Taxonomy" id="1340428"/>
    <lineage>
        <taxon>Eukaryota</taxon>
        <taxon>Fungi</taxon>
        <taxon>Dikarya</taxon>
        <taxon>Ascomycota</taxon>
        <taxon>Pezizomycotina</taxon>
        <taxon>Dothideomycetes</taxon>
        <taxon>Pleosporomycetidae</taxon>
        <taxon>Pleosporales</taxon>
        <taxon>Sporormiaceae</taxon>
        <taxon>Sporormia</taxon>
    </lineage>
</organism>
<protein>
    <submittedName>
        <fullName evidence="1">Uncharacterized protein</fullName>
    </submittedName>
</protein>
<name>A0A6A6VC49_9PLEO</name>
<dbReference type="EMBL" id="MU006570">
    <property type="protein sequence ID" value="KAF2748202.1"/>
    <property type="molecule type" value="Genomic_DNA"/>
</dbReference>
<dbReference type="Proteomes" id="UP000799440">
    <property type="component" value="Unassembled WGS sequence"/>
</dbReference>
<dbReference type="OrthoDB" id="4538483at2759"/>
<gene>
    <name evidence="1" type="ORF">M011DRAFT_494046</name>
</gene>
<keyword evidence="2" id="KW-1185">Reference proteome</keyword>